<evidence type="ECO:0000313" key="2">
    <source>
        <dbReference type="EMBL" id="KJZ63434.1"/>
    </source>
</evidence>
<dbReference type="NCBIfam" id="TIGR01965">
    <property type="entry name" value="VCBS_repeat"/>
    <property type="match status" value="2"/>
</dbReference>
<dbReference type="NCBIfam" id="NF033682">
    <property type="entry name" value="retention_LapA"/>
    <property type="match status" value="1"/>
</dbReference>
<dbReference type="Gene3D" id="2.60.40.10">
    <property type="entry name" value="Immunoglobulins"/>
    <property type="match status" value="1"/>
</dbReference>
<feature type="non-terminal residue" evidence="2">
    <location>
        <position position="731"/>
    </location>
</feature>
<protein>
    <submittedName>
        <fullName evidence="2">RTX toxin</fullName>
    </submittedName>
</protein>
<dbReference type="InterPro" id="IPR047777">
    <property type="entry name" value="LapA-like_RM"/>
</dbReference>
<dbReference type="InterPro" id="IPR013783">
    <property type="entry name" value="Ig-like_fold"/>
</dbReference>
<organism evidence="2 3">
    <name type="scientific">Pseudomonas fluorescens</name>
    <dbReference type="NCBI Taxonomy" id="294"/>
    <lineage>
        <taxon>Bacteria</taxon>
        <taxon>Pseudomonadati</taxon>
        <taxon>Pseudomonadota</taxon>
        <taxon>Gammaproteobacteria</taxon>
        <taxon>Pseudomonadales</taxon>
        <taxon>Pseudomonadaceae</taxon>
        <taxon>Pseudomonas</taxon>
    </lineage>
</organism>
<sequence length="731" mass="72972">MATLIGFVSKVIGQVFAVASDGTRRALVEGDRLFAGDQLVTGAEGAVAVHLQNGQELTLGRGSSMEMTPQLLAHQAPHVETAEAVTPTQAQLTDVEQLQKAIAAGDDPTQTADPTAAGPASTGAPGGALGGGHTFVMLEEVGGQVDPIIGFPTAGFNGIPEFPLGRLAGNPDNGGNGDNGDNGAGGSGGSGVVPVTPVDPVAPVVPVTPIVPEVPNNPVTLTGLSMAGGELTLNEANLADGSAPNPGALTKTGTFSVSAPDGLTSLSIGGINVISGGIAAGFPQSITTPLGNTLSVTGYNAATGVVSYSYTLNDNETHPAGDSTNNLSEHFTVVAGDSNGDTTTGSLDVNITDDVPKAFDDSNASTASETLVNLTGSVLPNDVQGADRIPAGPESGPVVGGTFTGKYGTLVLNANGTYTYTLNTSDTDFKALHAGGTGTESFTYTLTDADGDTSTAKLVLNIHNNDDPVTIGGLNVEGGEITVYEKNLTFGTDPNAPALTQNGTFTVNAPDGLQTLTVSGVAVVSGGVAVGFPLSATTWTGATFTITGYDPATGVVSYSYTLNYDSDHPNADGANSIYENFDVVATDTDGSTATGQINVNIVDDLPTANPDSTSVAEGGIVSGSVLGNDVTGADAPAAGGAVVGVRAGSDTSTPVIGGLNTQINGTYGYLTLDANGNAVYHSNPNAVSGPGATDVFTYTVRDADGDQSTTTITIDVHNSSISAVSDSDVTV</sequence>
<dbReference type="AlphaFoldDB" id="A0A0F4V3Z7"/>
<feature type="region of interest" description="Disordered" evidence="1">
    <location>
        <begin position="165"/>
        <end position="193"/>
    </location>
</feature>
<comment type="caution">
    <text evidence="2">The sequence shown here is derived from an EMBL/GenBank/DDBJ whole genome shotgun (WGS) entry which is preliminary data.</text>
</comment>
<dbReference type="EMBL" id="LACH01000053">
    <property type="protein sequence ID" value="KJZ63434.1"/>
    <property type="molecule type" value="Genomic_DNA"/>
</dbReference>
<name>A0A0F4V3Z7_PSEFL</name>
<accession>A0A0F4V3Z7</accession>
<feature type="compositionally biased region" description="Gly residues" evidence="1">
    <location>
        <begin position="172"/>
        <end position="191"/>
    </location>
</feature>
<gene>
    <name evidence="2" type="ORF">VD17_21990</name>
</gene>
<dbReference type="InterPro" id="IPR010221">
    <property type="entry name" value="VCBS_dom"/>
</dbReference>
<dbReference type="Proteomes" id="UP000033400">
    <property type="component" value="Unassembled WGS sequence"/>
</dbReference>
<dbReference type="RefSeq" id="WP_046055643.1">
    <property type="nucleotide sequence ID" value="NZ_LACH01000053.1"/>
</dbReference>
<feature type="compositionally biased region" description="Low complexity" evidence="1">
    <location>
        <begin position="111"/>
        <end position="123"/>
    </location>
</feature>
<evidence type="ECO:0000313" key="3">
    <source>
        <dbReference type="Proteomes" id="UP000033400"/>
    </source>
</evidence>
<proteinExistence type="predicted"/>
<feature type="region of interest" description="Disordered" evidence="1">
    <location>
        <begin position="106"/>
        <end position="128"/>
    </location>
</feature>
<evidence type="ECO:0000256" key="1">
    <source>
        <dbReference type="SAM" id="MobiDB-lite"/>
    </source>
</evidence>
<dbReference type="Pfam" id="PF17963">
    <property type="entry name" value="Big_9"/>
    <property type="match status" value="2"/>
</dbReference>
<reference evidence="2 3" key="1">
    <citation type="submission" date="2015-03" db="EMBL/GenBank/DDBJ databases">
        <title>Comparative genomics of Pseudomonas insights into diversity of traits involved in vanlence and defense.</title>
        <authorList>
            <person name="Qin Y."/>
        </authorList>
    </citation>
    <scope>NUCLEOTIDE SEQUENCE [LARGE SCALE GENOMIC DNA]</scope>
    <source>
        <strain evidence="2 3">H24</strain>
    </source>
</reference>